<feature type="region of interest" description="Disordered" evidence="1">
    <location>
        <begin position="179"/>
        <end position="199"/>
    </location>
</feature>
<accession>A0A9W8Y1E0</accession>
<dbReference type="InterPro" id="IPR027417">
    <property type="entry name" value="P-loop_NTPase"/>
</dbReference>
<keyword evidence="5" id="KW-1185">Reference proteome</keyword>
<reference evidence="4" key="1">
    <citation type="submission" date="2022-10" db="EMBL/GenBank/DDBJ databases">
        <title>Tapping the CABI collections for fungal endophytes: first genome assemblies for Collariella, Neodidymelliopsis, Ascochyta clinopodiicola, Didymella pomorum, Didymosphaeria variabile, Neocosmospora piperis and Neocucurbitaria cava.</title>
        <authorList>
            <person name="Hill R."/>
        </authorList>
    </citation>
    <scope>NUCLEOTIDE SEQUENCE</scope>
    <source>
        <strain evidence="4">IMI 356814</strain>
    </source>
</reference>
<feature type="domain" description="DUF7605" evidence="3">
    <location>
        <begin position="598"/>
        <end position="751"/>
    </location>
</feature>
<name>A0A9W8Y1E0_9PLEO</name>
<protein>
    <submittedName>
        <fullName evidence="4">Uncharacterized protein</fullName>
    </submittedName>
</protein>
<dbReference type="Proteomes" id="UP001140560">
    <property type="component" value="Unassembled WGS sequence"/>
</dbReference>
<dbReference type="Pfam" id="PF24564">
    <property type="entry name" value="DUF7605"/>
    <property type="match status" value="1"/>
</dbReference>
<evidence type="ECO:0000259" key="3">
    <source>
        <dbReference type="Pfam" id="PF24564"/>
    </source>
</evidence>
<dbReference type="SUPFAM" id="SSF52540">
    <property type="entry name" value="P-loop containing nucleoside triphosphate hydrolases"/>
    <property type="match status" value="1"/>
</dbReference>
<dbReference type="EMBL" id="JAPEUY010000017">
    <property type="protein sequence ID" value="KAJ4364582.1"/>
    <property type="molecule type" value="Genomic_DNA"/>
</dbReference>
<dbReference type="PANTHER" id="PTHR36681:SF3">
    <property type="entry name" value="NUCLEAR GTPASE, GERMINAL CENTER-ASSOCIATED, TANDEM DUPLICATE 3"/>
    <property type="match status" value="1"/>
</dbReference>
<feature type="region of interest" description="Disordered" evidence="1">
    <location>
        <begin position="848"/>
        <end position="867"/>
    </location>
</feature>
<dbReference type="InterPro" id="IPR056024">
    <property type="entry name" value="DUF7605"/>
</dbReference>
<evidence type="ECO:0000259" key="2">
    <source>
        <dbReference type="Pfam" id="PF00350"/>
    </source>
</evidence>
<evidence type="ECO:0000256" key="1">
    <source>
        <dbReference type="SAM" id="MobiDB-lite"/>
    </source>
</evidence>
<evidence type="ECO:0000313" key="5">
    <source>
        <dbReference type="Proteomes" id="UP001140560"/>
    </source>
</evidence>
<dbReference type="OrthoDB" id="3598281at2759"/>
<evidence type="ECO:0000313" key="4">
    <source>
        <dbReference type="EMBL" id="KAJ4364582.1"/>
    </source>
</evidence>
<feature type="compositionally biased region" description="Basic residues" evidence="1">
    <location>
        <begin position="851"/>
        <end position="860"/>
    </location>
</feature>
<dbReference type="Pfam" id="PF00350">
    <property type="entry name" value="Dynamin_N"/>
    <property type="match status" value="1"/>
</dbReference>
<dbReference type="InterPro" id="IPR045063">
    <property type="entry name" value="Dynamin_N"/>
</dbReference>
<organism evidence="4 5">
    <name type="scientific">Neocucurbitaria cava</name>
    <dbReference type="NCBI Taxonomy" id="798079"/>
    <lineage>
        <taxon>Eukaryota</taxon>
        <taxon>Fungi</taxon>
        <taxon>Dikarya</taxon>
        <taxon>Ascomycota</taxon>
        <taxon>Pezizomycotina</taxon>
        <taxon>Dothideomycetes</taxon>
        <taxon>Pleosporomycetidae</taxon>
        <taxon>Pleosporales</taxon>
        <taxon>Pleosporineae</taxon>
        <taxon>Cucurbitariaceae</taxon>
        <taxon>Neocucurbitaria</taxon>
    </lineage>
</organism>
<dbReference type="Gene3D" id="3.40.50.300">
    <property type="entry name" value="P-loop containing nucleotide triphosphate hydrolases"/>
    <property type="match status" value="2"/>
</dbReference>
<sequence length="867" mass="99707">MSSFTDSGPTGPTKGAKRKFVDIYDASKETFPDDPWYALDHDYIKATVRDMCDKLITSLHGYESVDPGITDLLKGARDAKNLPSVKQCRLAVLGEQGKGKSSLINALLDRKLLDTSGGSEACTAFATVILHKEGSNDHTKNSDVKIEFWNMEEIGIRIREQIDRWTDLYPGHASDQLQRSLENDDDENPNKDSLNGVEESMDSWDALQRGATTAREFFGIIFNTKENDVTNRWLDEMLHKTNLQDGVFHETCHKRAEARLREIGGKIDMRKSLSEHKDVSDKDLAEIRNLIRQIWPFVKSVTIATGHVLLRNGLCFFDLPGYGDTSQLRETVINEFRRRADLEMVVVPYSRLQTSTVQKYYLGRSIRRMGANRTLLVMNRSDELLNENDVHAMISQIKEEPFPSLTARLAHFDSIGDDEEEEDDDENEIQDSWCQIIKEATIAYIQRETRSIQMHMEKKGIRVFSSSASSYLQRTNRRRTKDPILTAEEAGIPALRQFLYSLPAEANFQRYREHVFDTLPALQRQAGLVLEKHIEDEGYAQMRRNFKAQLLTLERSLRNIATLNTEVLVAKPWSQGEQKIANYNIRSMAQHKWVDARIRYSGFAKMLRENGIPVNGKYVGQNLNDDILGPLSGYIEQWHTMMQPRAEQLSIHLNRPVQGLFTNVEAFIDRTAVDPALKRRTIEALTHASRQTKAAYQTMLSHLSHTLRENYLDFTTEIDISCPIAKEMRPVYERAWRAAGGKGSYYKQRTMLLELTLPSESRPHRDPIYPLLKNLENKLMNRQRDVWRSHCDAFIKDAIAQLEDFSRVSEQLLINATYMTQEHKMARRQLKSSLVDFDRSLEGIQGQFKGPKQRTLKKIKREPNEEE</sequence>
<proteinExistence type="predicted"/>
<gene>
    <name evidence="4" type="ORF">N0V83_009178</name>
</gene>
<dbReference type="AlphaFoldDB" id="A0A9W8Y1E0"/>
<dbReference type="PANTHER" id="PTHR36681">
    <property type="entry name" value="NUCLEAR GTPASE, GERMINAL CENTER-ASSOCIATED, TANDEM DUPLICATE 3"/>
    <property type="match status" value="1"/>
</dbReference>
<feature type="domain" description="Dynamin N-terminal" evidence="2">
    <location>
        <begin position="90"/>
        <end position="379"/>
    </location>
</feature>
<comment type="caution">
    <text evidence="4">The sequence shown here is derived from an EMBL/GenBank/DDBJ whole genome shotgun (WGS) entry which is preliminary data.</text>
</comment>